<evidence type="ECO:0000256" key="1">
    <source>
        <dbReference type="SAM" id="Phobius"/>
    </source>
</evidence>
<name>A0A085BMC9_9FLAO</name>
<dbReference type="Proteomes" id="UP000028623">
    <property type="component" value="Unassembled WGS sequence"/>
</dbReference>
<evidence type="ECO:0000313" key="2">
    <source>
        <dbReference type="EMBL" id="KFC23624.1"/>
    </source>
</evidence>
<dbReference type="eggNOG" id="ENOG50347UJ">
    <property type="taxonomic scope" value="Bacteria"/>
</dbReference>
<keyword evidence="1" id="KW-0472">Membrane</keyword>
<feature type="transmembrane region" description="Helical" evidence="1">
    <location>
        <begin position="65"/>
        <end position="84"/>
    </location>
</feature>
<feature type="transmembrane region" description="Helical" evidence="1">
    <location>
        <begin position="185"/>
        <end position="204"/>
    </location>
</feature>
<keyword evidence="1" id="KW-0812">Transmembrane</keyword>
<dbReference type="STRING" id="421072.SAMN04488097_1632"/>
<evidence type="ECO:0000313" key="3">
    <source>
        <dbReference type="Proteomes" id="UP000028623"/>
    </source>
</evidence>
<organism evidence="2 3">
    <name type="scientific">Epilithonimonas lactis</name>
    <dbReference type="NCBI Taxonomy" id="421072"/>
    <lineage>
        <taxon>Bacteria</taxon>
        <taxon>Pseudomonadati</taxon>
        <taxon>Bacteroidota</taxon>
        <taxon>Flavobacteriia</taxon>
        <taxon>Flavobacteriales</taxon>
        <taxon>Weeksellaceae</taxon>
        <taxon>Chryseobacterium group</taxon>
        <taxon>Epilithonimonas</taxon>
    </lineage>
</organism>
<dbReference type="EMBL" id="JPLY01000001">
    <property type="protein sequence ID" value="KFC23624.1"/>
    <property type="molecule type" value="Genomic_DNA"/>
</dbReference>
<accession>A0A085BMC9</accession>
<feature type="transmembrane region" description="Helical" evidence="1">
    <location>
        <begin position="145"/>
        <end position="165"/>
    </location>
</feature>
<gene>
    <name evidence="2" type="ORF">IO89_03325</name>
</gene>
<keyword evidence="3" id="KW-1185">Reference proteome</keyword>
<feature type="transmembrane region" description="Helical" evidence="1">
    <location>
        <begin position="91"/>
        <end position="108"/>
    </location>
</feature>
<proteinExistence type="predicted"/>
<sequence>MEVSKTIFKFEYAQIMILRNNNILETHNFFSKYETAIVYALLAVQYLFIAMFPNSQNSDIEKNYIYLWFFDIFLAIPIIILTYFTNLVRRIILLIILVSAFAFFFFKFGFNSVYFNTFIAIFLANRFLLFNLSPEDQANLTGDKFKRFLLAFPVGFVVTVTESILGKIGIIEHERVGENSVVMSTFGKVFLFVSYYGLIAYLEYRKVKYPNRKFFL</sequence>
<reference evidence="2 3" key="1">
    <citation type="submission" date="2014-07" db="EMBL/GenBank/DDBJ databases">
        <title>Epilithonimonas lactis LMG 22401 Genome.</title>
        <authorList>
            <person name="Pipes S.E."/>
            <person name="Stropko S.J."/>
        </authorList>
    </citation>
    <scope>NUCLEOTIDE SEQUENCE [LARGE SCALE GENOMIC DNA]</scope>
    <source>
        <strain evidence="2 3">LMG 24401</strain>
    </source>
</reference>
<comment type="caution">
    <text evidence="2">The sequence shown here is derived from an EMBL/GenBank/DDBJ whole genome shotgun (WGS) entry which is preliminary data.</text>
</comment>
<keyword evidence="1" id="KW-1133">Transmembrane helix</keyword>
<feature type="transmembrane region" description="Helical" evidence="1">
    <location>
        <begin position="36"/>
        <end position="53"/>
    </location>
</feature>
<dbReference type="AlphaFoldDB" id="A0A085BMC9"/>
<protein>
    <submittedName>
        <fullName evidence="2">Uncharacterized protein</fullName>
    </submittedName>
</protein>